<organism evidence="1">
    <name type="scientific">Anguilla anguilla</name>
    <name type="common">European freshwater eel</name>
    <name type="synonym">Muraena anguilla</name>
    <dbReference type="NCBI Taxonomy" id="7936"/>
    <lineage>
        <taxon>Eukaryota</taxon>
        <taxon>Metazoa</taxon>
        <taxon>Chordata</taxon>
        <taxon>Craniata</taxon>
        <taxon>Vertebrata</taxon>
        <taxon>Euteleostomi</taxon>
        <taxon>Actinopterygii</taxon>
        <taxon>Neopterygii</taxon>
        <taxon>Teleostei</taxon>
        <taxon>Anguilliformes</taxon>
        <taxon>Anguillidae</taxon>
        <taxon>Anguilla</taxon>
    </lineage>
</organism>
<accession>A0A0E9VN48</accession>
<dbReference type="EMBL" id="GBXM01029095">
    <property type="protein sequence ID" value="JAH79482.1"/>
    <property type="molecule type" value="Transcribed_RNA"/>
</dbReference>
<reference evidence="1" key="2">
    <citation type="journal article" date="2015" name="Fish Shellfish Immunol.">
        <title>Early steps in the European eel (Anguilla anguilla)-Vibrio vulnificus interaction in the gills: Role of the RtxA13 toxin.</title>
        <authorList>
            <person name="Callol A."/>
            <person name="Pajuelo D."/>
            <person name="Ebbesson L."/>
            <person name="Teles M."/>
            <person name="MacKenzie S."/>
            <person name="Amaro C."/>
        </authorList>
    </citation>
    <scope>NUCLEOTIDE SEQUENCE</scope>
</reference>
<name>A0A0E9VN48_ANGAN</name>
<proteinExistence type="predicted"/>
<protein>
    <submittedName>
        <fullName evidence="1">Uncharacterized protein</fullName>
    </submittedName>
</protein>
<sequence>MLSSQRIPKQVQPGCPTCWTFCILGHPRRSAGSRCPSSRGSRSWRSTCRHFASQV</sequence>
<dbReference type="AlphaFoldDB" id="A0A0E9VN48"/>
<reference evidence="1" key="1">
    <citation type="submission" date="2014-11" db="EMBL/GenBank/DDBJ databases">
        <authorList>
            <person name="Amaro Gonzalez C."/>
        </authorList>
    </citation>
    <scope>NUCLEOTIDE SEQUENCE</scope>
</reference>
<evidence type="ECO:0000313" key="1">
    <source>
        <dbReference type="EMBL" id="JAH79482.1"/>
    </source>
</evidence>